<reference evidence="2" key="1">
    <citation type="submission" date="2021-01" db="EMBL/GenBank/DDBJ databases">
        <title>Whole genome shotgun sequence of Rhizocola hellebori NBRC 109834.</title>
        <authorList>
            <person name="Komaki H."/>
            <person name="Tamura T."/>
        </authorList>
    </citation>
    <scope>NUCLEOTIDE SEQUENCE</scope>
    <source>
        <strain evidence="2">NBRC 109834</strain>
    </source>
</reference>
<proteinExistence type="inferred from homology"/>
<sequence>MRNQAEQLGNSRLLRVMNERLLLERLRETGAMSRVELARVTGLSKPTVSAALSGLVDAGLARLVGELAGRPGPVTSLYDMNAAAAHVLGVDIGREWIRVAVADLRGRTLARRDGASSAQTAAALVRRTRTLAHQAANDAGVPWDALTLAVIGSPGVFDTASSRVEFAPNLPGWGEAGLVDRLRRSLGLELAFENDVNLAAVGEHAFGHGRGKSHFVLVSIGTGVGMGIVIQGQLYTGSRGAAGEISYLPLTDFDANVAAEALTRGPTEALVAAPGIVRAAHAAGLALTTAKEVFAAAAEGDLTALSVVEAEGRRIGGLVVAVAAVLDPEVVVLSGGVGHNVDMLERAISQRIAELGPLRPKVIASALGEGGVVVGAIARGVERAWDMIFERR</sequence>
<dbReference type="SUPFAM" id="SSF53067">
    <property type="entry name" value="Actin-like ATPase domain"/>
    <property type="match status" value="1"/>
</dbReference>
<dbReference type="GO" id="GO:0016301">
    <property type="term" value="F:kinase activity"/>
    <property type="evidence" value="ECO:0007669"/>
    <property type="project" value="UniProtKB-KW"/>
</dbReference>
<name>A0A8J3VGY3_9ACTN</name>
<evidence type="ECO:0000256" key="1">
    <source>
        <dbReference type="ARBA" id="ARBA00006479"/>
    </source>
</evidence>
<keyword evidence="2" id="KW-0808">Transferase</keyword>
<organism evidence="2 3">
    <name type="scientific">Rhizocola hellebori</name>
    <dbReference type="NCBI Taxonomy" id="1392758"/>
    <lineage>
        <taxon>Bacteria</taxon>
        <taxon>Bacillati</taxon>
        <taxon>Actinomycetota</taxon>
        <taxon>Actinomycetes</taxon>
        <taxon>Micromonosporales</taxon>
        <taxon>Micromonosporaceae</taxon>
        <taxon>Rhizocola</taxon>
    </lineage>
</organism>
<dbReference type="EMBL" id="BONY01000018">
    <property type="protein sequence ID" value="GIH05353.1"/>
    <property type="molecule type" value="Genomic_DNA"/>
</dbReference>
<dbReference type="InterPro" id="IPR043129">
    <property type="entry name" value="ATPase_NBD"/>
</dbReference>
<dbReference type="Gene3D" id="3.30.420.40">
    <property type="match status" value="2"/>
</dbReference>
<dbReference type="Pfam" id="PF13412">
    <property type="entry name" value="HTH_24"/>
    <property type="match status" value="1"/>
</dbReference>
<dbReference type="PANTHER" id="PTHR18964:SF149">
    <property type="entry name" value="BIFUNCTIONAL UDP-N-ACETYLGLUCOSAMINE 2-EPIMERASE_N-ACETYLMANNOSAMINE KINASE"/>
    <property type="match status" value="1"/>
</dbReference>
<dbReference type="Pfam" id="PF00480">
    <property type="entry name" value="ROK"/>
    <property type="match status" value="1"/>
</dbReference>
<gene>
    <name evidence="2" type="ORF">Rhe02_34200</name>
</gene>
<protein>
    <submittedName>
        <fullName evidence="2">Sugar kinase</fullName>
    </submittedName>
</protein>
<dbReference type="InterPro" id="IPR036388">
    <property type="entry name" value="WH-like_DNA-bd_sf"/>
</dbReference>
<dbReference type="InterPro" id="IPR036390">
    <property type="entry name" value="WH_DNA-bd_sf"/>
</dbReference>
<comment type="caution">
    <text evidence="2">The sequence shown here is derived from an EMBL/GenBank/DDBJ whole genome shotgun (WGS) entry which is preliminary data.</text>
</comment>
<evidence type="ECO:0000313" key="3">
    <source>
        <dbReference type="Proteomes" id="UP000612899"/>
    </source>
</evidence>
<keyword evidence="3" id="KW-1185">Reference proteome</keyword>
<accession>A0A8J3VGY3</accession>
<comment type="similarity">
    <text evidence="1">Belongs to the ROK (NagC/XylR) family.</text>
</comment>
<dbReference type="Gene3D" id="1.10.10.10">
    <property type="entry name" value="Winged helix-like DNA-binding domain superfamily/Winged helix DNA-binding domain"/>
    <property type="match status" value="1"/>
</dbReference>
<dbReference type="CDD" id="cd23763">
    <property type="entry name" value="ASKHA_ATPase_ROK"/>
    <property type="match status" value="1"/>
</dbReference>
<dbReference type="RefSeq" id="WP_203909206.1">
    <property type="nucleotide sequence ID" value="NZ_BONY01000018.1"/>
</dbReference>
<evidence type="ECO:0000313" key="2">
    <source>
        <dbReference type="EMBL" id="GIH05353.1"/>
    </source>
</evidence>
<dbReference type="PANTHER" id="PTHR18964">
    <property type="entry name" value="ROK (REPRESSOR, ORF, KINASE) FAMILY"/>
    <property type="match status" value="1"/>
</dbReference>
<dbReference type="SUPFAM" id="SSF46785">
    <property type="entry name" value="Winged helix' DNA-binding domain"/>
    <property type="match status" value="1"/>
</dbReference>
<dbReference type="AlphaFoldDB" id="A0A8J3VGY3"/>
<dbReference type="InterPro" id="IPR000600">
    <property type="entry name" value="ROK"/>
</dbReference>
<dbReference type="Proteomes" id="UP000612899">
    <property type="component" value="Unassembled WGS sequence"/>
</dbReference>
<keyword evidence="2" id="KW-0418">Kinase</keyword>